<dbReference type="Proteomes" id="UP001060085">
    <property type="component" value="Linkage Group LG08"/>
</dbReference>
<dbReference type="EMBL" id="CM044708">
    <property type="protein sequence ID" value="KAI5649624.1"/>
    <property type="molecule type" value="Genomic_DNA"/>
</dbReference>
<proteinExistence type="predicted"/>
<keyword evidence="2" id="KW-1185">Reference proteome</keyword>
<reference evidence="2" key="1">
    <citation type="journal article" date="2023" name="Nat. Plants">
        <title>Single-cell RNA sequencing provides a high-resolution roadmap for understanding the multicellular compartmentation of specialized metabolism.</title>
        <authorList>
            <person name="Sun S."/>
            <person name="Shen X."/>
            <person name="Li Y."/>
            <person name="Li Y."/>
            <person name="Wang S."/>
            <person name="Li R."/>
            <person name="Zhang H."/>
            <person name="Shen G."/>
            <person name="Guo B."/>
            <person name="Wei J."/>
            <person name="Xu J."/>
            <person name="St-Pierre B."/>
            <person name="Chen S."/>
            <person name="Sun C."/>
        </authorList>
    </citation>
    <scope>NUCLEOTIDE SEQUENCE [LARGE SCALE GENOMIC DNA]</scope>
</reference>
<protein>
    <submittedName>
        <fullName evidence="1">Uncharacterized protein</fullName>
    </submittedName>
</protein>
<evidence type="ECO:0000313" key="1">
    <source>
        <dbReference type="EMBL" id="KAI5649624.1"/>
    </source>
</evidence>
<accession>A0ACB9ZPJ9</accession>
<evidence type="ECO:0000313" key="2">
    <source>
        <dbReference type="Proteomes" id="UP001060085"/>
    </source>
</evidence>
<sequence>MVNLEESVIMSCEMKVRLRKFESIRKLLGIKAMLWLNGVEDLKGFRIKQLVSRGSLEGVEGIQLCSMQRETEKTFKPQGRFRNDNRDRKCPNKFNSEGITMKETMTLVKKEKAYSMHVTQHESSYTTFSKLEGVFVKDNLSRAEKRNLIKKHKPRKPSFMRIGDLKQGRNLHTHALTKGEVKMRWILIRKEELRGNVAHLSLSANFGWIIV</sequence>
<comment type="caution">
    <text evidence="1">The sequence shown here is derived from an EMBL/GenBank/DDBJ whole genome shotgun (WGS) entry which is preliminary data.</text>
</comment>
<gene>
    <name evidence="1" type="ORF">M9H77_35629</name>
</gene>
<organism evidence="1 2">
    <name type="scientific">Catharanthus roseus</name>
    <name type="common">Madagascar periwinkle</name>
    <name type="synonym">Vinca rosea</name>
    <dbReference type="NCBI Taxonomy" id="4058"/>
    <lineage>
        <taxon>Eukaryota</taxon>
        <taxon>Viridiplantae</taxon>
        <taxon>Streptophyta</taxon>
        <taxon>Embryophyta</taxon>
        <taxon>Tracheophyta</taxon>
        <taxon>Spermatophyta</taxon>
        <taxon>Magnoliopsida</taxon>
        <taxon>eudicotyledons</taxon>
        <taxon>Gunneridae</taxon>
        <taxon>Pentapetalae</taxon>
        <taxon>asterids</taxon>
        <taxon>lamiids</taxon>
        <taxon>Gentianales</taxon>
        <taxon>Apocynaceae</taxon>
        <taxon>Rauvolfioideae</taxon>
        <taxon>Vinceae</taxon>
        <taxon>Catharanthinae</taxon>
        <taxon>Catharanthus</taxon>
    </lineage>
</organism>
<name>A0ACB9ZPJ9_CATRO</name>